<reference evidence="9" key="1">
    <citation type="submission" date="2022-08" db="EMBL/GenBank/DDBJ databases">
        <title>Draft genome sequencing of Roseisolibacter agri AW1220.</title>
        <authorList>
            <person name="Tobiishi Y."/>
            <person name="Tonouchi A."/>
        </authorList>
    </citation>
    <scope>NUCLEOTIDE SEQUENCE</scope>
    <source>
        <strain evidence="9">AW1220</strain>
    </source>
</reference>
<gene>
    <name evidence="9" type="ORF">rosag_06790</name>
</gene>
<evidence type="ECO:0000259" key="8">
    <source>
        <dbReference type="Pfam" id="PF03958"/>
    </source>
</evidence>
<dbReference type="AlphaFoldDB" id="A0AA37Q703"/>
<dbReference type="PANTHER" id="PTHR30332">
    <property type="entry name" value="PROBABLE GENERAL SECRETION PATHWAY PROTEIN D"/>
    <property type="match status" value="1"/>
</dbReference>
<evidence type="ECO:0000256" key="3">
    <source>
        <dbReference type="ARBA" id="ARBA00023136"/>
    </source>
</evidence>
<dbReference type="Pfam" id="PF03958">
    <property type="entry name" value="Secretin_N"/>
    <property type="match status" value="2"/>
</dbReference>
<evidence type="ECO:0000256" key="5">
    <source>
        <dbReference type="RuleBase" id="RU004004"/>
    </source>
</evidence>
<keyword evidence="3" id="KW-0472">Membrane</keyword>
<dbReference type="GO" id="GO:0009306">
    <property type="term" value="P:protein secretion"/>
    <property type="evidence" value="ECO:0007669"/>
    <property type="project" value="InterPro"/>
</dbReference>
<dbReference type="GO" id="GO:0009279">
    <property type="term" value="C:cell outer membrane"/>
    <property type="evidence" value="ECO:0007669"/>
    <property type="project" value="UniProtKB-SubCell"/>
</dbReference>
<evidence type="ECO:0000256" key="4">
    <source>
        <dbReference type="RuleBase" id="RU004003"/>
    </source>
</evidence>
<protein>
    <recommendedName>
        <fullName evidence="11">Type II secretion system protein D</fullName>
    </recommendedName>
</protein>
<dbReference type="PANTHER" id="PTHR30332:SF24">
    <property type="entry name" value="SECRETIN GSPD-RELATED"/>
    <property type="match status" value="1"/>
</dbReference>
<dbReference type="InterPro" id="IPR005644">
    <property type="entry name" value="NolW-like"/>
</dbReference>
<name>A0AA37Q703_9BACT</name>
<dbReference type="EMBL" id="BRXS01000001">
    <property type="protein sequence ID" value="GLC24166.1"/>
    <property type="molecule type" value="Genomic_DNA"/>
</dbReference>
<sequence>MLAAALLAVAPPTVRAQQPVVTPGTRLNLVDARLSDAIRSLAAALGLNVVLSDVPDRRVTFTSATALGAREVGSVLESLLEAHGLVLVQQGAVARVLPADRAPATGPVGVGMTLSDPPPLGLITQLVPLQGIRADEGAATLRQLASPTARIEPVARSNALLITDRGANVARYLEVLARLDAPAQGEAGLRTYVVPLKYAGAEDLAATLGQLFGLGSAGGRGGSLADRGLGRALDTFRQRELDQFTQRQLVPSPGAITRDASQPIAPRAAGTPSDAPPSTAYGTRPDSGAQAAGALVGQTVIVANAPTNALIIRTQPPNFPLLRETIEALDARPVQVMLEVTVAEVALGRGTEFGIDWAAEGRNTTGGVANSAAQYGNRVADTLPVGNPGLLVRRLLRFDDLDVRALLRTVSTRNQVKVLSTPEILAMNNREARILVGSKVPFVASSRLGDFSRDQAVQYQDVGTTLTIVPTVNDDDYVSVQILQEVSALTSQTLPSALNAPVITTREAATRAVLRDGQTVVIAGLIGDERFVEQTGIPLLMEIPWLGNLFRKSSVTRNRTELAIFVTPHVVRADADADRLRERARRRIDSVPSAPPEE</sequence>
<evidence type="ECO:0008006" key="11">
    <source>
        <dbReference type="Google" id="ProtNLM"/>
    </source>
</evidence>
<dbReference type="InterPro" id="IPR004846">
    <property type="entry name" value="T2SS/T3SS_dom"/>
</dbReference>
<evidence type="ECO:0000256" key="2">
    <source>
        <dbReference type="ARBA" id="ARBA00022729"/>
    </source>
</evidence>
<feature type="domain" description="Type II/III secretion system secretin-like" evidence="7">
    <location>
        <begin position="411"/>
        <end position="572"/>
    </location>
</feature>
<dbReference type="GO" id="GO:0015627">
    <property type="term" value="C:type II protein secretion system complex"/>
    <property type="evidence" value="ECO:0007669"/>
    <property type="project" value="TreeGrafter"/>
</dbReference>
<comment type="caution">
    <text evidence="9">The sequence shown here is derived from an EMBL/GenBank/DDBJ whole genome shotgun (WGS) entry which is preliminary data.</text>
</comment>
<keyword evidence="2" id="KW-0732">Signal</keyword>
<comment type="subcellular location">
    <subcellularLocation>
        <location evidence="5">Cell outer membrane</location>
    </subcellularLocation>
    <subcellularLocation>
        <location evidence="1">Membrane</location>
    </subcellularLocation>
</comment>
<dbReference type="InterPro" id="IPR050810">
    <property type="entry name" value="Bact_Secretion_Sys_Channel"/>
</dbReference>
<feature type="region of interest" description="Disordered" evidence="6">
    <location>
        <begin position="247"/>
        <end position="289"/>
    </location>
</feature>
<feature type="domain" description="NolW-like" evidence="8">
    <location>
        <begin position="124"/>
        <end position="183"/>
    </location>
</feature>
<organism evidence="9 10">
    <name type="scientific">Roseisolibacter agri</name>
    <dbReference type="NCBI Taxonomy" id="2014610"/>
    <lineage>
        <taxon>Bacteria</taxon>
        <taxon>Pseudomonadati</taxon>
        <taxon>Gemmatimonadota</taxon>
        <taxon>Gemmatimonadia</taxon>
        <taxon>Gemmatimonadales</taxon>
        <taxon>Gemmatimonadaceae</taxon>
        <taxon>Roseisolibacter</taxon>
    </lineage>
</organism>
<evidence type="ECO:0000313" key="9">
    <source>
        <dbReference type="EMBL" id="GLC24166.1"/>
    </source>
</evidence>
<dbReference type="InterPro" id="IPR038591">
    <property type="entry name" value="NolW-like_sf"/>
</dbReference>
<evidence type="ECO:0000313" key="10">
    <source>
        <dbReference type="Proteomes" id="UP001161325"/>
    </source>
</evidence>
<keyword evidence="10" id="KW-1185">Reference proteome</keyword>
<evidence type="ECO:0000256" key="1">
    <source>
        <dbReference type="ARBA" id="ARBA00004370"/>
    </source>
</evidence>
<keyword evidence="5" id="KW-0813">Transport</keyword>
<dbReference type="Pfam" id="PF00263">
    <property type="entry name" value="Secretin"/>
    <property type="match status" value="1"/>
</dbReference>
<dbReference type="PRINTS" id="PR00811">
    <property type="entry name" value="BCTERIALGSPD"/>
</dbReference>
<feature type="domain" description="NolW-like" evidence="8">
    <location>
        <begin position="192"/>
        <end position="333"/>
    </location>
</feature>
<comment type="similarity">
    <text evidence="4">Belongs to the bacterial secretin family.</text>
</comment>
<dbReference type="InterPro" id="IPR001775">
    <property type="entry name" value="GspD/PilQ"/>
</dbReference>
<proteinExistence type="inferred from homology"/>
<evidence type="ECO:0000256" key="6">
    <source>
        <dbReference type="SAM" id="MobiDB-lite"/>
    </source>
</evidence>
<dbReference type="Gene3D" id="3.30.1370.120">
    <property type="match status" value="2"/>
</dbReference>
<dbReference type="Proteomes" id="UP001161325">
    <property type="component" value="Unassembled WGS sequence"/>
</dbReference>
<accession>A0AA37Q703</accession>
<evidence type="ECO:0000259" key="7">
    <source>
        <dbReference type="Pfam" id="PF00263"/>
    </source>
</evidence>